<dbReference type="Proteomes" id="UP000006230">
    <property type="component" value="Unassembled WGS sequence"/>
</dbReference>
<comment type="caution">
    <text evidence="1">The sequence shown here is derived from an EMBL/GenBank/DDBJ whole genome shotgun (WGS) entry which is preliminary data.</text>
</comment>
<keyword evidence="2" id="KW-1185">Reference proteome</keyword>
<sequence>MVDGVTVCLAAEQLREEVADHGAAVGLGFGDDFGVL</sequence>
<dbReference type="AlphaFoldDB" id="Q0FW05"/>
<gene>
    <name evidence="1" type="ORF">R2601_04203</name>
</gene>
<accession>Q0FW05</accession>
<organism evidence="1 2">
    <name type="scientific">Salipiger bermudensis (strain DSM 26914 / JCM 13377 / KCTC 12554 / HTCC2601)</name>
    <name type="common">Pelagibaca bermudensis</name>
    <dbReference type="NCBI Taxonomy" id="314265"/>
    <lineage>
        <taxon>Bacteria</taxon>
        <taxon>Pseudomonadati</taxon>
        <taxon>Pseudomonadota</taxon>
        <taxon>Alphaproteobacteria</taxon>
        <taxon>Rhodobacterales</taxon>
        <taxon>Roseobacteraceae</taxon>
        <taxon>Salipiger</taxon>
    </lineage>
</organism>
<protein>
    <submittedName>
        <fullName evidence="1">Uncharacterized protein</fullName>
    </submittedName>
</protein>
<reference evidence="1 2" key="1">
    <citation type="journal article" date="2010" name="J. Bacteriol.">
        <title>Genome sequences of Pelagibaca bermudensis HTCC2601T and Maritimibacter alkaliphilus HTCC2654T, the type strains of two marine Roseobacter genera.</title>
        <authorList>
            <person name="Thrash J.C."/>
            <person name="Cho J.C."/>
            <person name="Ferriera S."/>
            <person name="Johnson J."/>
            <person name="Vergin K.L."/>
            <person name="Giovannoni S.J."/>
        </authorList>
    </citation>
    <scope>NUCLEOTIDE SEQUENCE [LARGE SCALE GENOMIC DNA]</scope>
    <source>
        <strain evidence="2">DSM 26914 / JCM 13377 / KCTC 12554 / HTCC2601</strain>
    </source>
</reference>
<evidence type="ECO:0000313" key="2">
    <source>
        <dbReference type="Proteomes" id="UP000006230"/>
    </source>
</evidence>
<name>Q0FW05_SALBH</name>
<dbReference type="HOGENOM" id="CLU_3357605_0_0_5"/>
<proteinExistence type="predicted"/>
<dbReference type="EMBL" id="AATQ01000001">
    <property type="protein sequence ID" value="EAU48747.1"/>
    <property type="molecule type" value="Genomic_DNA"/>
</dbReference>
<evidence type="ECO:0000313" key="1">
    <source>
        <dbReference type="EMBL" id="EAU48747.1"/>
    </source>
</evidence>